<reference evidence="2 3" key="1">
    <citation type="submission" date="2016-10" db="EMBL/GenBank/DDBJ databases">
        <authorList>
            <person name="de Groot N.N."/>
        </authorList>
    </citation>
    <scope>NUCLEOTIDE SEQUENCE [LARGE SCALE GENOMIC DNA]</scope>
    <source>
        <strain evidence="2 3">DSM 6059</strain>
    </source>
</reference>
<sequence length="103" mass="11994">MEKIWGALRLKPQQLPLDNNFAIKMAGGLVINRKLTLPCKVTVLSQDTFKIILTQGLNRQIRKMSYQLGYKVIDLNRIRFEHYLLADLPEGKWLEIDKDNIVK</sequence>
<keyword evidence="3" id="KW-1185">Reference proteome</keyword>
<dbReference type="Gene3D" id="3.30.70.580">
    <property type="entry name" value="Pseudouridine synthase I, catalytic domain, N-terminal subdomain"/>
    <property type="match status" value="1"/>
</dbReference>
<dbReference type="EMBL" id="FOLO01000054">
    <property type="protein sequence ID" value="SFD39475.1"/>
    <property type="molecule type" value="Genomic_DNA"/>
</dbReference>
<dbReference type="SUPFAM" id="SSF55120">
    <property type="entry name" value="Pseudouridine synthase"/>
    <property type="match status" value="1"/>
</dbReference>
<dbReference type="Gene3D" id="3.30.70.1560">
    <property type="entry name" value="Alpha-L RNA-binding motif"/>
    <property type="match status" value="1"/>
</dbReference>
<dbReference type="InterPro" id="IPR042092">
    <property type="entry name" value="PsdUridine_s_RsuA/RluB/E/F_cat"/>
</dbReference>
<gene>
    <name evidence="2" type="ORF">SAMN02745724_04385</name>
</gene>
<keyword evidence="1" id="KW-0413">Isomerase</keyword>
<evidence type="ECO:0000313" key="2">
    <source>
        <dbReference type="EMBL" id="SFD39475.1"/>
    </source>
</evidence>
<dbReference type="STRING" id="1123010.SAMN02745724_04385"/>
<evidence type="ECO:0000313" key="3">
    <source>
        <dbReference type="Proteomes" id="UP000198862"/>
    </source>
</evidence>
<dbReference type="Proteomes" id="UP000198862">
    <property type="component" value="Unassembled WGS sequence"/>
</dbReference>
<dbReference type="InterPro" id="IPR020094">
    <property type="entry name" value="TruA/RsuA/RluB/E/F_N"/>
</dbReference>
<dbReference type="InterPro" id="IPR050343">
    <property type="entry name" value="RsuA_PseudoU_synthase"/>
</dbReference>
<dbReference type="PANTHER" id="PTHR47683:SF2">
    <property type="entry name" value="RNA-BINDING S4 DOMAIN-CONTAINING PROTEIN"/>
    <property type="match status" value="1"/>
</dbReference>
<organism evidence="2 3">
    <name type="scientific">Pseudoalteromonas denitrificans DSM 6059</name>
    <dbReference type="NCBI Taxonomy" id="1123010"/>
    <lineage>
        <taxon>Bacteria</taxon>
        <taxon>Pseudomonadati</taxon>
        <taxon>Pseudomonadota</taxon>
        <taxon>Gammaproteobacteria</taxon>
        <taxon>Alteromonadales</taxon>
        <taxon>Pseudoalteromonadaceae</taxon>
        <taxon>Pseudoalteromonas</taxon>
    </lineage>
</organism>
<dbReference type="AlphaFoldDB" id="A0A1I1RYW9"/>
<dbReference type="GO" id="GO:0001522">
    <property type="term" value="P:pseudouridine synthesis"/>
    <property type="evidence" value="ECO:0007669"/>
    <property type="project" value="InterPro"/>
</dbReference>
<dbReference type="InterPro" id="IPR020103">
    <property type="entry name" value="PsdUridine_synth_cat_dom_sf"/>
</dbReference>
<dbReference type="GO" id="GO:0003723">
    <property type="term" value="F:RNA binding"/>
    <property type="evidence" value="ECO:0007669"/>
    <property type="project" value="InterPro"/>
</dbReference>
<proteinExistence type="predicted"/>
<accession>A0A1I1RYW9</accession>
<dbReference type="GO" id="GO:0006396">
    <property type="term" value="P:RNA processing"/>
    <property type="evidence" value="ECO:0007669"/>
    <property type="project" value="UniProtKB-ARBA"/>
</dbReference>
<protein>
    <submittedName>
        <fullName evidence="2">Pseudouridine synthase</fullName>
    </submittedName>
</protein>
<evidence type="ECO:0000256" key="1">
    <source>
        <dbReference type="ARBA" id="ARBA00023235"/>
    </source>
</evidence>
<dbReference type="GO" id="GO:0009982">
    <property type="term" value="F:pseudouridine synthase activity"/>
    <property type="evidence" value="ECO:0007669"/>
    <property type="project" value="InterPro"/>
</dbReference>
<dbReference type="GO" id="GO:0140098">
    <property type="term" value="F:catalytic activity, acting on RNA"/>
    <property type="evidence" value="ECO:0007669"/>
    <property type="project" value="UniProtKB-ARBA"/>
</dbReference>
<name>A0A1I1RYW9_9GAMM</name>
<dbReference type="PANTHER" id="PTHR47683">
    <property type="entry name" value="PSEUDOURIDINE SYNTHASE FAMILY PROTEIN-RELATED"/>
    <property type="match status" value="1"/>
</dbReference>